<dbReference type="Pfam" id="PF00672">
    <property type="entry name" value="HAMP"/>
    <property type="match status" value="1"/>
</dbReference>
<gene>
    <name evidence="11" type="primary">ctpH_1</name>
    <name evidence="11" type="ORF">WG78_03805</name>
</gene>
<dbReference type="GO" id="GO:0006935">
    <property type="term" value="P:chemotaxis"/>
    <property type="evidence" value="ECO:0007669"/>
    <property type="project" value="InterPro"/>
</dbReference>
<evidence type="ECO:0000256" key="4">
    <source>
        <dbReference type="ARBA" id="ARBA00023136"/>
    </source>
</evidence>
<dbReference type="RefSeq" id="WP_053936448.1">
    <property type="nucleotide sequence ID" value="NZ_LAQT01000002.1"/>
</dbReference>
<dbReference type="Pfam" id="PF00015">
    <property type="entry name" value="MCPsignal"/>
    <property type="match status" value="1"/>
</dbReference>
<evidence type="ECO:0000259" key="9">
    <source>
        <dbReference type="PROSITE" id="PS50111"/>
    </source>
</evidence>
<evidence type="ECO:0000256" key="2">
    <source>
        <dbReference type="ARBA" id="ARBA00022692"/>
    </source>
</evidence>
<name>A0A0N0XN02_9NEIS</name>
<reference evidence="11 12" key="1">
    <citation type="submission" date="2015-07" db="EMBL/GenBank/DDBJ databases">
        <title>Draft genome sequence of the Amantichitinum ursilacus IGB-41, a new chitin-degrading bacterium.</title>
        <authorList>
            <person name="Kirstahler P."/>
            <person name="Guenther M."/>
            <person name="Grumaz C."/>
            <person name="Rupp S."/>
            <person name="Zibek S."/>
            <person name="Sohn K."/>
        </authorList>
    </citation>
    <scope>NUCLEOTIDE SEQUENCE [LARGE SCALE GENOMIC DNA]</scope>
    <source>
        <strain evidence="11 12">IGB-41</strain>
    </source>
</reference>
<dbReference type="SMART" id="SM00283">
    <property type="entry name" value="MA"/>
    <property type="match status" value="1"/>
</dbReference>
<evidence type="ECO:0000256" key="3">
    <source>
        <dbReference type="ARBA" id="ARBA00022989"/>
    </source>
</evidence>
<dbReference type="STRING" id="857265.WG78_03805"/>
<keyword evidence="3 8" id="KW-1133">Transmembrane helix</keyword>
<dbReference type="CDD" id="cd06225">
    <property type="entry name" value="HAMP"/>
    <property type="match status" value="1"/>
</dbReference>
<feature type="domain" description="Methyl-accepting transducer" evidence="9">
    <location>
        <begin position="268"/>
        <end position="504"/>
    </location>
</feature>
<dbReference type="GO" id="GO:0016020">
    <property type="term" value="C:membrane"/>
    <property type="evidence" value="ECO:0007669"/>
    <property type="project" value="UniProtKB-SubCell"/>
</dbReference>
<evidence type="ECO:0000256" key="8">
    <source>
        <dbReference type="SAM" id="Phobius"/>
    </source>
</evidence>
<dbReference type="PROSITE" id="PS50111">
    <property type="entry name" value="CHEMOTAXIS_TRANSDUC_2"/>
    <property type="match status" value="1"/>
</dbReference>
<dbReference type="SUPFAM" id="SSF58104">
    <property type="entry name" value="Methyl-accepting chemotaxis protein (MCP) signaling domain"/>
    <property type="match status" value="1"/>
</dbReference>
<keyword evidence="5 7" id="KW-0807">Transducer</keyword>
<dbReference type="GO" id="GO:0007165">
    <property type="term" value="P:signal transduction"/>
    <property type="evidence" value="ECO:0007669"/>
    <property type="project" value="UniProtKB-KW"/>
</dbReference>
<organism evidence="11 12">
    <name type="scientific">Amantichitinum ursilacus</name>
    <dbReference type="NCBI Taxonomy" id="857265"/>
    <lineage>
        <taxon>Bacteria</taxon>
        <taxon>Pseudomonadati</taxon>
        <taxon>Pseudomonadota</taxon>
        <taxon>Betaproteobacteria</taxon>
        <taxon>Neisseriales</taxon>
        <taxon>Chitinibacteraceae</taxon>
        <taxon>Amantichitinum</taxon>
    </lineage>
</organism>
<dbReference type="FunFam" id="1.10.287.950:FF:000001">
    <property type="entry name" value="Methyl-accepting chemotaxis sensory transducer"/>
    <property type="match status" value="1"/>
</dbReference>
<proteinExistence type="inferred from homology"/>
<evidence type="ECO:0000259" key="10">
    <source>
        <dbReference type="PROSITE" id="PS50885"/>
    </source>
</evidence>
<dbReference type="Gene3D" id="1.10.287.950">
    <property type="entry name" value="Methyl-accepting chemotaxis protein"/>
    <property type="match status" value="1"/>
</dbReference>
<dbReference type="InterPro" id="IPR003660">
    <property type="entry name" value="HAMP_dom"/>
</dbReference>
<evidence type="ECO:0000256" key="7">
    <source>
        <dbReference type="PROSITE-ProRule" id="PRU00284"/>
    </source>
</evidence>
<keyword evidence="4 8" id="KW-0472">Membrane</keyword>
<dbReference type="AlphaFoldDB" id="A0A0N0XN02"/>
<evidence type="ECO:0000313" key="11">
    <source>
        <dbReference type="EMBL" id="KPC54666.1"/>
    </source>
</evidence>
<protein>
    <submittedName>
        <fullName evidence="11">Methyl-accepting chemotaxis protein CtpH</fullName>
    </submittedName>
</protein>
<dbReference type="EMBL" id="LAQT01000002">
    <property type="protein sequence ID" value="KPC54666.1"/>
    <property type="molecule type" value="Genomic_DNA"/>
</dbReference>
<feature type="domain" description="HAMP" evidence="10">
    <location>
        <begin position="210"/>
        <end position="263"/>
    </location>
</feature>
<dbReference type="GO" id="GO:0004888">
    <property type="term" value="F:transmembrane signaling receptor activity"/>
    <property type="evidence" value="ECO:0007669"/>
    <property type="project" value="InterPro"/>
</dbReference>
<accession>A0A0N0XN02</accession>
<evidence type="ECO:0000256" key="5">
    <source>
        <dbReference type="ARBA" id="ARBA00023224"/>
    </source>
</evidence>
<feature type="transmembrane region" description="Helical" evidence="8">
    <location>
        <begin position="186"/>
        <end position="207"/>
    </location>
</feature>
<dbReference type="OrthoDB" id="8899037at2"/>
<evidence type="ECO:0000313" key="12">
    <source>
        <dbReference type="Proteomes" id="UP000037939"/>
    </source>
</evidence>
<dbReference type="PANTHER" id="PTHR32089">
    <property type="entry name" value="METHYL-ACCEPTING CHEMOTAXIS PROTEIN MCPB"/>
    <property type="match status" value="1"/>
</dbReference>
<sequence length="540" mass="56968">MGMQSVRTKILLSYLFAAALLTAAAFIGLAGMQTGIQRYAVDVQALQQAQVEVLSMQVQFKIQVQEWKDYLLRGRDPALRAKHWGAFEKQEAAVQQAAAHLAQELPPGEAADLMRQFADAHKTLGEGYRKGSAAFEQASFDSTAGDHAVAGIDRPPTTLLTKAVARIGEDAAAIETDAHALAQHQLYLGIGGMCTAIVVGLIGFFLLTTRSVINPLAQVTRQVENLTRDSDFTVRVDATGRDEIGRLGKALNECLAHIQHALQRLSVVSNGLADSARQLDGAASQLADNASQHNQHTGSIAAAVEEIAVSLAHTADQAQQAHALSQEAGAHTARSSELFERTAESITGVAGLVGNASGDVNALGQHSAEISTVADVIQSLAQQTNLLALNAAIEAARAGEHGRGFAVVADEVRKLAEHTTQSTGQIRQTIERIQQSVGVVVAQMQTVVARVDECRVQASDAGGLVRQLHQASAQIVSAMGEVANSVSEQSSANDAIANNVEHLAETSERNGASTSTAATQASAVNDMAVNARQIIAEFRI</sequence>
<comment type="similarity">
    <text evidence="6">Belongs to the methyl-accepting chemotaxis (MCP) protein family.</text>
</comment>
<evidence type="ECO:0000256" key="1">
    <source>
        <dbReference type="ARBA" id="ARBA00004141"/>
    </source>
</evidence>
<dbReference type="PROSITE" id="PS50885">
    <property type="entry name" value="HAMP"/>
    <property type="match status" value="1"/>
</dbReference>
<dbReference type="InterPro" id="IPR004090">
    <property type="entry name" value="Chemotax_Me-accpt_rcpt"/>
</dbReference>
<comment type="caution">
    <text evidence="11">The sequence shown here is derived from an EMBL/GenBank/DDBJ whole genome shotgun (WGS) entry which is preliminary data.</text>
</comment>
<keyword evidence="12" id="KW-1185">Reference proteome</keyword>
<keyword evidence="2 8" id="KW-0812">Transmembrane</keyword>
<dbReference type="SMART" id="SM00304">
    <property type="entry name" value="HAMP"/>
    <property type="match status" value="1"/>
</dbReference>
<evidence type="ECO:0000256" key="6">
    <source>
        <dbReference type="ARBA" id="ARBA00029447"/>
    </source>
</evidence>
<dbReference type="PRINTS" id="PR00260">
    <property type="entry name" value="CHEMTRNSDUCR"/>
</dbReference>
<dbReference type="Proteomes" id="UP000037939">
    <property type="component" value="Unassembled WGS sequence"/>
</dbReference>
<comment type="subcellular location">
    <subcellularLocation>
        <location evidence="1">Membrane</location>
        <topology evidence="1">Multi-pass membrane protein</topology>
    </subcellularLocation>
</comment>
<dbReference type="PANTHER" id="PTHR32089:SF119">
    <property type="entry name" value="METHYL-ACCEPTING CHEMOTAXIS PROTEIN CTPL"/>
    <property type="match status" value="1"/>
</dbReference>
<dbReference type="InterPro" id="IPR004089">
    <property type="entry name" value="MCPsignal_dom"/>
</dbReference>